<dbReference type="AlphaFoldDB" id="A0AAD5UN32"/>
<keyword evidence="3" id="KW-1185">Reference proteome</keyword>
<gene>
    <name evidence="2" type="ORF">HK103_000154</name>
</gene>
<sequence length="283" mass="32046">MTRRDANEFNRKMLDVQYNDDFIASYQNFYSDIDLNSQKSPLNSPRPITLSRGLTYQASNQYKAKPASTGRNLNDLWKKLTNKAKQNFNKTFRKDNSKIVIGRASISSLPDFYSGNNRSENHRRVESVTVRPLPTIPAAPRNRHTRRPTGPREMPSLPPPTSQKLNMSKVLEIESQISSDLEGLVSMMKMHYAVEDPRLESAIGAKWLALKKSLSSMEEIVSSAFAIKKEELVVDDDAQTAIIDNTPSRNSSADSIENLKELIHKLSSEVNRKASRKSLKNYD</sequence>
<proteinExistence type="predicted"/>
<dbReference type="EMBL" id="JADGKB010000001">
    <property type="protein sequence ID" value="KAJ3262625.1"/>
    <property type="molecule type" value="Genomic_DNA"/>
</dbReference>
<organism evidence="2 3">
    <name type="scientific">Boothiomyces macroporosus</name>
    <dbReference type="NCBI Taxonomy" id="261099"/>
    <lineage>
        <taxon>Eukaryota</taxon>
        <taxon>Fungi</taxon>
        <taxon>Fungi incertae sedis</taxon>
        <taxon>Chytridiomycota</taxon>
        <taxon>Chytridiomycota incertae sedis</taxon>
        <taxon>Chytridiomycetes</taxon>
        <taxon>Rhizophydiales</taxon>
        <taxon>Terramycetaceae</taxon>
        <taxon>Boothiomyces</taxon>
    </lineage>
</organism>
<dbReference type="Proteomes" id="UP001210925">
    <property type="component" value="Unassembled WGS sequence"/>
</dbReference>
<evidence type="ECO:0000313" key="2">
    <source>
        <dbReference type="EMBL" id="KAJ3262625.1"/>
    </source>
</evidence>
<evidence type="ECO:0000313" key="3">
    <source>
        <dbReference type="Proteomes" id="UP001210925"/>
    </source>
</evidence>
<accession>A0AAD5UN32</accession>
<comment type="caution">
    <text evidence="2">The sequence shown here is derived from an EMBL/GenBank/DDBJ whole genome shotgun (WGS) entry which is preliminary data.</text>
</comment>
<name>A0AAD5UN32_9FUNG</name>
<reference evidence="2" key="1">
    <citation type="submission" date="2020-05" db="EMBL/GenBank/DDBJ databases">
        <title>Phylogenomic resolution of chytrid fungi.</title>
        <authorList>
            <person name="Stajich J.E."/>
            <person name="Amses K."/>
            <person name="Simmons R."/>
            <person name="Seto K."/>
            <person name="Myers J."/>
            <person name="Bonds A."/>
            <person name="Quandt C.A."/>
            <person name="Barry K."/>
            <person name="Liu P."/>
            <person name="Grigoriev I."/>
            <person name="Longcore J.E."/>
            <person name="James T.Y."/>
        </authorList>
    </citation>
    <scope>NUCLEOTIDE SEQUENCE</scope>
    <source>
        <strain evidence="2">PLAUS21</strain>
    </source>
</reference>
<protein>
    <submittedName>
        <fullName evidence="2">Uncharacterized protein</fullName>
    </submittedName>
</protein>
<evidence type="ECO:0000256" key="1">
    <source>
        <dbReference type="SAM" id="MobiDB-lite"/>
    </source>
</evidence>
<feature type="region of interest" description="Disordered" evidence="1">
    <location>
        <begin position="135"/>
        <end position="163"/>
    </location>
</feature>